<comment type="caution">
    <text evidence="2">The sequence shown here is derived from an EMBL/GenBank/DDBJ whole genome shotgun (WGS) entry which is preliminary data.</text>
</comment>
<organism evidence="2 3">
    <name type="scientific">Cephalotus follicularis</name>
    <name type="common">Albany pitcher plant</name>
    <dbReference type="NCBI Taxonomy" id="3775"/>
    <lineage>
        <taxon>Eukaryota</taxon>
        <taxon>Viridiplantae</taxon>
        <taxon>Streptophyta</taxon>
        <taxon>Embryophyta</taxon>
        <taxon>Tracheophyta</taxon>
        <taxon>Spermatophyta</taxon>
        <taxon>Magnoliopsida</taxon>
        <taxon>eudicotyledons</taxon>
        <taxon>Gunneridae</taxon>
        <taxon>Pentapetalae</taxon>
        <taxon>rosids</taxon>
        <taxon>fabids</taxon>
        <taxon>Oxalidales</taxon>
        <taxon>Cephalotaceae</taxon>
        <taxon>Cephalotus</taxon>
    </lineage>
</organism>
<sequence>TISSTSTPHAYPTTLNISNFVTLKLKHNNYLQWETQILSFIESQDPLGFINGDISAPSQEVEANGRKVTIPNSSSWIKITGTPAEEVLGHAVGTKSSTELWSALKEAFSQASEAREFELQSKLQYHQKIESMTITEYLSEFKSIFDQLNSIGKLVPDKRKVFLLLTNLGSAYDAFSTTMIKPSVPNYSEIIPLLYNHELR</sequence>
<name>A0A1Q3CHB3_CEPFO</name>
<dbReference type="PANTHER" id="PTHR47481">
    <property type="match status" value="1"/>
</dbReference>
<feature type="non-terminal residue" evidence="2">
    <location>
        <position position="1"/>
    </location>
</feature>
<dbReference type="PANTHER" id="PTHR47481:SF10">
    <property type="entry name" value="COPIA-LIKE POLYPROTEIN_RETROTRANSPOSON"/>
    <property type="match status" value="1"/>
</dbReference>
<reference evidence="3" key="1">
    <citation type="submission" date="2016-04" db="EMBL/GenBank/DDBJ databases">
        <title>Cephalotus genome sequencing.</title>
        <authorList>
            <person name="Fukushima K."/>
            <person name="Hasebe M."/>
            <person name="Fang X."/>
        </authorList>
    </citation>
    <scope>NUCLEOTIDE SEQUENCE [LARGE SCALE GENOMIC DNA]</scope>
    <source>
        <strain evidence="3">cv. St1</strain>
    </source>
</reference>
<proteinExistence type="predicted"/>
<evidence type="ECO:0000259" key="1">
    <source>
        <dbReference type="Pfam" id="PF14244"/>
    </source>
</evidence>
<evidence type="ECO:0000313" key="3">
    <source>
        <dbReference type="Proteomes" id="UP000187406"/>
    </source>
</evidence>
<dbReference type="Pfam" id="PF14244">
    <property type="entry name" value="Retrotran_gag_3"/>
    <property type="match status" value="1"/>
</dbReference>
<feature type="domain" description="Retrotransposon Copia-like N-terminal" evidence="1">
    <location>
        <begin position="20"/>
        <end position="57"/>
    </location>
</feature>
<dbReference type="OrthoDB" id="1845088at2759"/>
<keyword evidence="3" id="KW-1185">Reference proteome</keyword>
<evidence type="ECO:0000313" key="2">
    <source>
        <dbReference type="EMBL" id="GAV79461.1"/>
    </source>
</evidence>
<protein>
    <submittedName>
        <fullName evidence="2">UBN2_3 domain-containing protein</fullName>
    </submittedName>
</protein>
<dbReference type="Pfam" id="PF14223">
    <property type="entry name" value="Retrotran_gag_2"/>
    <property type="match status" value="1"/>
</dbReference>
<gene>
    <name evidence="2" type="ORF">CFOL_v3_22926</name>
</gene>
<dbReference type="InParanoid" id="A0A1Q3CHB3"/>
<accession>A0A1Q3CHB3</accession>
<feature type="non-terminal residue" evidence="2">
    <location>
        <position position="200"/>
    </location>
</feature>
<dbReference type="AlphaFoldDB" id="A0A1Q3CHB3"/>
<dbReference type="EMBL" id="BDDD01001978">
    <property type="protein sequence ID" value="GAV79461.1"/>
    <property type="molecule type" value="Genomic_DNA"/>
</dbReference>
<dbReference type="Proteomes" id="UP000187406">
    <property type="component" value="Unassembled WGS sequence"/>
</dbReference>
<dbReference type="InterPro" id="IPR029472">
    <property type="entry name" value="Copia-like_N"/>
</dbReference>